<comment type="subcellular location">
    <subcellularLocation>
        <location evidence="2">Cytoplasm</location>
    </subcellularLocation>
    <subcellularLocation>
        <location evidence="1">Nucleus</location>
    </subcellularLocation>
</comment>
<keyword evidence="3" id="KW-0813">Transport</keyword>
<evidence type="ECO:0000256" key="1">
    <source>
        <dbReference type="ARBA" id="ARBA00004123"/>
    </source>
</evidence>
<keyword evidence="10" id="KW-1185">Reference proteome</keyword>
<dbReference type="Pfam" id="PF25780">
    <property type="entry name" value="TPR_IPO5"/>
    <property type="match status" value="1"/>
</dbReference>
<dbReference type="GO" id="GO:0005634">
    <property type="term" value="C:nucleus"/>
    <property type="evidence" value="ECO:0007669"/>
    <property type="project" value="UniProtKB-SubCell"/>
</dbReference>
<evidence type="ECO:0000256" key="3">
    <source>
        <dbReference type="ARBA" id="ARBA00022448"/>
    </source>
</evidence>
<dbReference type="EMBL" id="FZQP02000371">
    <property type="protein sequence ID" value="VVC88649.1"/>
    <property type="molecule type" value="Genomic_DNA"/>
</dbReference>
<feature type="domain" description="IPO4/5-like TPR repeats" evidence="8">
    <location>
        <begin position="100"/>
        <end position="259"/>
    </location>
</feature>
<evidence type="ECO:0000256" key="6">
    <source>
        <dbReference type="ARBA" id="ARBA00022927"/>
    </source>
</evidence>
<dbReference type="InterPro" id="IPR057672">
    <property type="entry name" value="TPR_IPO4/5"/>
</dbReference>
<organism evidence="9 10">
    <name type="scientific">Leptidea sinapis</name>
    <dbReference type="NCBI Taxonomy" id="189913"/>
    <lineage>
        <taxon>Eukaryota</taxon>
        <taxon>Metazoa</taxon>
        <taxon>Ecdysozoa</taxon>
        <taxon>Arthropoda</taxon>
        <taxon>Hexapoda</taxon>
        <taxon>Insecta</taxon>
        <taxon>Pterygota</taxon>
        <taxon>Neoptera</taxon>
        <taxon>Endopterygota</taxon>
        <taxon>Lepidoptera</taxon>
        <taxon>Glossata</taxon>
        <taxon>Ditrysia</taxon>
        <taxon>Papilionoidea</taxon>
        <taxon>Pieridae</taxon>
        <taxon>Dismorphiinae</taxon>
        <taxon>Leptidea</taxon>
    </lineage>
</organism>
<accession>A0A5E4PRC7</accession>
<dbReference type="PANTHER" id="PTHR10527">
    <property type="entry name" value="IMPORTIN BETA"/>
    <property type="match status" value="1"/>
</dbReference>
<evidence type="ECO:0000256" key="7">
    <source>
        <dbReference type="ARBA" id="ARBA00023242"/>
    </source>
</evidence>
<evidence type="ECO:0000313" key="10">
    <source>
        <dbReference type="Proteomes" id="UP000324832"/>
    </source>
</evidence>
<evidence type="ECO:0000313" key="9">
    <source>
        <dbReference type="EMBL" id="VVC88649.1"/>
    </source>
</evidence>
<dbReference type="InterPro" id="IPR011989">
    <property type="entry name" value="ARM-like"/>
</dbReference>
<dbReference type="AlphaFoldDB" id="A0A5E4PRC7"/>
<evidence type="ECO:0000259" key="8">
    <source>
        <dbReference type="Pfam" id="PF25780"/>
    </source>
</evidence>
<keyword evidence="4" id="KW-0963">Cytoplasm</keyword>
<protein>
    <recommendedName>
        <fullName evidence="8">IPO4/5-like TPR repeats domain-containing protein</fullName>
    </recommendedName>
</protein>
<name>A0A5E4PRC7_9NEOP</name>
<dbReference type="Pfam" id="PF18808">
    <property type="entry name" value="Importin_rep_4"/>
    <property type="match status" value="1"/>
</dbReference>
<reference evidence="9 10" key="1">
    <citation type="submission" date="2017-07" db="EMBL/GenBank/DDBJ databases">
        <authorList>
            <person name="Talla V."/>
            <person name="Backstrom N."/>
        </authorList>
    </citation>
    <scope>NUCLEOTIDE SEQUENCE [LARGE SCALE GENOMIC DNA]</scope>
</reference>
<dbReference type="Gene3D" id="1.25.10.10">
    <property type="entry name" value="Leucine-rich Repeat Variant"/>
    <property type="match status" value="1"/>
</dbReference>
<dbReference type="InterPro" id="IPR016024">
    <property type="entry name" value="ARM-type_fold"/>
</dbReference>
<keyword evidence="6" id="KW-0653">Protein transport</keyword>
<dbReference type="SUPFAM" id="SSF48371">
    <property type="entry name" value="ARM repeat"/>
    <property type="match status" value="1"/>
</dbReference>
<keyword evidence="7" id="KW-0539">Nucleus</keyword>
<dbReference type="GO" id="GO:0006606">
    <property type="term" value="P:protein import into nucleus"/>
    <property type="evidence" value="ECO:0007669"/>
    <property type="project" value="InterPro"/>
</dbReference>
<dbReference type="InterPro" id="IPR041653">
    <property type="entry name" value="Importin_rep_4"/>
</dbReference>
<gene>
    <name evidence="9" type="ORF">LSINAPIS_LOCUS1971</name>
</gene>
<dbReference type="InterPro" id="IPR040122">
    <property type="entry name" value="Importin_beta"/>
</dbReference>
<evidence type="ECO:0000256" key="5">
    <source>
        <dbReference type="ARBA" id="ARBA00022737"/>
    </source>
</evidence>
<dbReference type="GO" id="GO:0005737">
    <property type="term" value="C:cytoplasm"/>
    <property type="evidence" value="ECO:0007669"/>
    <property type="project" value="UniProtKB-SubCell"/>
</dbReference>
<keyword evidence="5" id="KW-0677">Repeat</keyword>
<sequence>MAGDQAQFYNLLITFLSTDNDVRTQAEETYNNIPTETKVVHLVGALQNVDLGEEGRITAAVLLRRLFSAEFFEFFPKLPLEQQAMLRNQLLLTLQMDLSQPLRRKICDAVAELARSHINEDGVTQWPEFLRFIFTCVSAEDPNVKEAGLRLFTSVPGVFGDQENENLDVIKNMLMSALHAVDSDVLQMQAVKAVGAFILLHEKEPAIQKYFSDILPAFMQVVAKSIEKEEDDSALKVLIEIAEATPKFLRPQVEVIFQVCVKVVGDNKIEDNWRQLALEALVTLCETAPAMVRKTVPNAIRALTPMVLEMMSELEDEPDWSQQDEVADDDNKENYVAAESALDRMCCGLGGKIMLGLIVGEVPEMLNSNDWRKRHAALMAVSSAGEGCHKQMEQMLDQIVTGVLNYLVDQHPRVRYAACNAVGQMSTDFAPVFQKKFHQKVVSGLLMVLDDNDNPRVQAHAAAALVNFSEDCPKPILSQYLGPLMQKLEHLLTTKLEEVVARGNKLVLEQVVTTIASIADTVEKEFVGYYDRVMPCLKYIITIANAKTEEYKLLRGKTIECVSLIGLAVGEEIFMKDASEVMDLLLETHTDGEQLPPDDPQTSYLISAWARICKVMGASFARYLPMVMGPVMRTAAMKPEVALLDNDDLEVIEGDLDWNFVTVGEQQNFAIKTAGLEDKASACDMLVCYARELKESFAEYAEEVVKLMVPMLKFYFHDNVRMAAAESLPYLLECAKIRGPQYIQGMWAYILPELLKSIDTEPEQECIEVLGAGCLTEESMQEVLRILNKLLWRSNLLMKIMMMCMACPV</sequence>
<dbReference type="Proteomes" id="UP000324832">
    <property type="component" value="Unassembled WGS sequence"/>
</dbReference>
<evidence type="ECO:0000256" key="2">
    <source>
        <dbReference type="ARBA" id="ARBA00004496"/>
    </source>
</evidence>
<evidence type="ECO:0000256" key="4">
    <source>
        <dbReference type="ARBA" id="ARBA00022490"/>
    </source>
</evidence>
<dbReference type="Pfam" id="PF13513">
    <property type="entry name" value="HEAT_EZ"/>
    <property type="match status" value="1"/>
</dbReference>
<proteinExistence type="predicted"/>